<evidence type="ECO:0000313" key="2">
    <source>
        <dbReference type="EMBL" id="PNY06113.1"/>
    </source>
</evidence>
<dbReference type="InterPro" id="IPR050796">
    <property type="entry name" value="SCF_F-box_component"/>
</dbReference>
<comment type="caution">
    <text evidence="2">The sequence shown here is derived from an EMBL/GenBank/DDBJ whole genome shotgun (WGS) entry which is preliminary data.</text>
</comment>
<dbReference type="EMBL" id="ASHM01001143">
    <property type="protein sequence ID" value="PNY06113.1"/>
    <property type="molecule type" value="Genomic_DNA"/>
</dbReference>
<dbReference type="InterPro" id="IPR006527">
    <property type="entry name" value="F-box-assoc_dom_typ1"/>
</dbReference>
<dbReference type="PANTHER" id="PTHR31672:SF13">
    <property type="entry name" value="F-BOX PROTEIN CPR30-LIKE"/>
    <property type="match status" value="1"/>
</dbReference>
<evidence type="ECO:0000259" key="1">
    <source>
        <dbReference type="Pfam" id="PF07734"/>
    </source>
</evidence>
<dbReference type="PANTHER" id="PTHR31672">
    <property type="entry name" value="BNACNNG10540D PROTEIN"/>
    <property type="match status" value="1"/>
</dbReference>
<dbReference type="Proteomes" id="UP000236291">
    <property type="component" value="Unassembled WGS sequence"/>
</dbReference>
<reference evidence="2 3" key="2">
    <citation type="journal article" date="2017" name="Front. Plant Sci.">
        <title>Gene Classification and Mining of Molecular Markers Useful in Red Clover (Trifolium pratense) Breeding.</title>
        <authorList>
            <person name="Istvanek J."/>
            <person name="Dluhosova J."/>
            <person name="Dluhos P."/>
            <person name="Patkova L."/>
            <person name="Nedelnik J."/>
            <person name="Repkova J."/>
        </authorList>
    </citation>
    <scope>NUCLEOTIDE SEQUENCE [LARGE SCALE GENOMIC DNA]</scope>
    <source>
        <strain evidence="3">cv. Tatra</strain>
        <tissue evidence="2">Young leaves</tissue>
    </source>
</reference>
<evidence type="ECO:0000313" key="3">
    <source>
        <dbReference type="Proteomes" id="UP000236291"/>
    </source>
</evidence>
<feature type="domain" description="F-box associated beta-propeller type 1" evidence="1">
    <location>
        <begin position="133"/>
        <end position="368"/>
    </location>
</feature>
<dbReference type="Pfam" id="PF07734">
    <property type="entry name" value="FBA_1"/>
    <property type="match status" value="1"/>
</dbReference>
<proteinExistence type="predicted"/>
<sequence length="394" mass="45713">MEMDTSNVKVSKHIPDDIAFSILSKLPIKSFKRFQCVRKSWSLLFHNPYFMKMYRNNFLTNNRSYYNDTSLLLHLTTHQGYLAKYVLYSFSGENFENRIKLNWPKPFPNNNEDVPLLFQVDEDGSGFDIMGSVVSINGILCLRGFYGGKVKLILWNPTTNEFKLVPSSPDIFEPYRWYVKAYYQLVGYDRVKDDYKVIQFTTCTPHDLHESAVSFSEIYSLRTNSWRKIGIDMPRSCIRNDKVYMDGVYHWWDKSETHTDLVSFDFSSKSSFTTPVPSYIDDNSDRNIKGCRHLVILNGYIALILKYTDTSTFHISILGELGVKESWTKLFVVGPLPCLEYPVGAGKKGKILFRRKDHELVWFDINTGMIDEIGITTSERCNILYHKESILPIG</sequence>
<name>A0A2K3NSW3_TRIPR</name>
<dbReference type="SUPFAM" id="SSF81383">
    <property type="entry name" value="F-box domain"/>
    <property type="match status" value="1"/>
</dbReference>
<dbReference type="InterPro" id="IPR017451">
    <property type="entry name" value="F-box-assoc_interact_dom"/>
</dbReference>
<organism evidence="2 3">
    <name type="scientific">Trifolium pratense</name>
    <name type="common">Red clover</name>
    <dbReference type="NCBI Taxonomy" id="57577"/>
    <lineage>
        <taxon>Eukaryota</taxon>
        <taxon>Viridiplantae</taxon>
        <taxon>Streptophyta</taxon>
        <taxon>Embryophyta</taxon>
        <taxon>Tracheophyta</taxon>
        <taxon>Spermatophyta</taxon>
        <taxon>Magnoliopsida</taxon>
        <taxon>eudicotyledons</taxon>
        <taxon>Gunneridae</taxon>
        <taxon>Pentapetalae</taxon>
        <taxon>rosids</taxon>
        <taxon>fabids</taxon>
        <taxon>Fabales</taxon>
        <taxon>Fabaceae</taxon>
        <taxon>Papilionoideae</taxon>
        <taxon>50 kb inversion clade</taxon>
        <taxon>NPAAA clade</taxon>
        <taxon>Hologalegina</taxon>
        <taxon>IRL clade</taxon>
        <taxon>Trifolieae</taxon>
        <taxon>Trifolium</taxon>
    </lineage>
</organism>
<dbReference type="NCBIfam" id="TIGR01640">
    <property type="entry name" value="F_box_assoc_1"/>
    <property type="match status" value="1"/>
</dbReference>
<dbReference type="InterPro" id="IPR036047">
    <property type="entry name" value="F-box-like_dom_sf"/>
</dbReference>
<accession>A0A2K3NSW3</accession>
<dbReference type="AlphaFoldDB" id="A0A2K3NSW3"/>
<dbReference type="STRING" id="57577.A0A2K3NSW3"/>
<gene>
    <name evidence="2" type="ORF">L195_g002575</name>
</gene>
<protein>
    <submittedName>
        <fullName evidence="2">F-box protein</fullName>
    </submittedName>
</protein>
<reference evidence="2 3" key="1">
    <citation type="journal article" date="2014" name="Am. J. Bot.">
        <title>Genome assembly and annotation for red clover (Trifolium pratense; Fabaceae).</title>
        <authorList>
            <person name="Istvanek J."/>
            <person name="Jaros M."/>
            <person name="Krenek A."/>
            <person name="Repkova J."/>
        </authorList>
    </citation>
    <scope>NUCLEOTIDE SEQUENCE [LARGE SCALE GENOMIC DNA]</scope>
    <source>
        <strain evidence="3">cv. Tatra</strain>
        <tissue evidence="2">Young leaves</tissue>
    </source>
</reference>
<dbReference type="ExpressionAtlas" id="A0A2K3NSW3">
    <property type="expression patterns" value="baseline"/>
</dbReference>